<evidence type="ECO:0000256" key="3">
    <source>
        <dbReference type="ARBA" id="ARBA00022857"/>
    </source>
</evidence>
<dbReference type="PANTHER" id="PTHR42991">
    <property type="entry name" value="ALDEHYDE DEHYDROGENASE"/>
    <property type="match status" value="1"/>
</dbReference>
<dbReference type="GO" id="GO:0008886">
    <property type="term" value="F:glyceraldehyde-3-phosphate dehydrogenase (NADP+) (non-phosphorylating) activity"/>
    <property type="evidence" value="ECO:0007669"/>
    <property type="project" value="UniProtKB-EC"/>
</dbReference>
<keyword evidence="3" id="KW-0521">NADP</keyword>
<dbReference type="EMBL" id="LOCM01000020">
    <property type="protein sequence ID" value="PND47756.1"/>
    <property type="molecule type" value="Genomic_DNA"/>
</dbReference>
<dbReference type="RefSeq" id="WP_102777437.1">
    <property type="nucleotide sequence ID" value="NZ_CBCSGP010000010.1"/>
</dbReference>
<dbReference type="InterPro" id="IPR016163">
    <property type="entry name" value="Ald_DH_C"/>
</dbReference>
<dbReference type="PANTHER" id="PTHR42991:SF1">
    <property type="entry name" value="ALDEHYDE DEHYDROGENASE"/>
    <property type="match status" value="1"/>
</dbReference>
<evidence type="ECO:0000313" key="12">
    <source>
        <dbReference type="EMBL" id="PND47756.1"/>
    </source>
</evidence>
<sequence length="475" mass="50695">MTKQYKNLVNGEWKLSENEIKIYAPATGEELGSVPAMSTEEVDFVYDSAKKAFPAWRELSYVERAAILHKAADILVRDAEKIGAILSKEVAKGHKAAVSEVVRTAEIINYAAEEGIRMEGEVLEGGSFEASSKKKIAIVRHEPVGLVLAISPFNYPINLAGSKIAPALIAGNVVALKPPTQGSISGLLLAEVFAEAGVPAGVFNTITGRGSVIGDYIVEHDAVNFINFTGSTPVGERIGQLAGMRPIMLELGGKDSAIVLEDADLALAAKNIVAGAFGYSGQRCTAVKRVLVMDSVADDLEKHVCDLVSKLSVGMPADNADITPLIDTKAADFVEGLINDATDKGAKALTEIKREDNLISPVVFDNVTTDMRLAWEEPFGPVLPFIRVKSVEEAIEISNASEYGLQASVFTNNFPNAFAIAEQLEVGTVHLNNKTQRGTDNFPFLGAKKSGAGVQGVKYSIDAMTNLKSIVFDIA</sequence>
<dbReference type="InterPro" id="IPR015590">
    <property type="entry name" value="Aldehyde_DH_dom"/>
</dbReference>
<dbReference type="Gene3D" id="3.40.309.10">
    <property type="entry name" value="Aldehyde Dehydrogenase, Chain A, domain 2"/>
    <property type="match status" value="1"/>
</dbReference>
<comment type="caution">
    <text evidence="12">The sequence shown here is derived from an EMBL/GenBank/DDBJ whole genome shotgun (WGS) entry which is preliminary data.</text>
</comment>
<dbReference type="Pfam" id="PF00171">
    <property type="entry name" value="Aldedh"/>
    <property type="match status" value="1"/>
</dbReference>
<feature type="domain" description="Aldehyde dehydrogenase" evidence="11">
    <location>
        <begin position="17"/>
        <end position="470"/>
    </location>
</feature>
<comment type="similarity">
    <text evidence="1">Belongs to the aldehyde dehydrogenase family.</text>
</comment>
<evidence type="ECO:0000256" key="9">
    <source>
        <dbReference type="ARBA" id="ARBA00043052"/>
    </source>
</evidence>
<evidence type="ECO:0000256" key="4">
    <source>
        <dbReference type="ARBA" id="ARBA00023002"/>
    </source>
</evidence>
<proteinExistence type="inferred from homology"/>
<name>A0A2N8LC82_9STRE</name>
<dbReference type="CDD" id="cd07082">
    <property type="entry name" value="ALDH_F11_NP-GAPDH"/>
    <property type="match status" value="1"/>
</dbReference>
<dbReference type="Gene3D" id="3.40.605.10">
    <property type="entry name" value="Aldehyde Dehydrogenase, Chain A, domain 1"/>
    <property type="match status" value="1"/>
</dbReference>
<dbReference type="FunFam" id="3.40.605.10:FF:000025">
    <property type="entry name" value="NADP-dependent glyceraldehyde-3-phosphate dehydrogenase"/>
    <property type="match status" value="1"/>
</dbReference>
<reference evidence="12 13" key="1">
    <citation type="submission" date="2015-12" db="EMBL/GenBank/DDBJ databases">
        <title>Streptococcus penaeicida sp. nov.</title>
        <authorList>
            <person name="Gomez-Gil B."/>
            <person name="Morales-Covarrubias M."/>
        </authorList>
    </citation>
    <scope>NUCLEOTIDE SEQUENCE [LARGE SCALE GENOMIC DNA]</scope>
    <source>
        <strain evidence="12 13">CAIM 1838</strain>
    </source>
</reference>
<dbReference type="InterPro" id="IPR016160">
    <property type="entry name" value="Ald_DH_CS_CYS"/>
</dbReference>
<dbReference type="GO" id="GO:0008911">
    <property type="term" value="F:lactaldehyde dehydrogenase (NAD+) activity"/>
    <property type="evidence" value="ECO:0007669"/>
    <property type="project" value="TreeGrafter"/>
</dbReference>
<evidence type="ECO:0000256" key="5">
    <source>
        <dbReference type="ARBA" id="ARBA00038980"/>
    </source>
</evidence>
<dbReference type="Proteomes" id="UP000235963">
    <property type="component" value="Unassembled WGS sequence"/>
</dbReference>
<organism evidence="12 13">
    <name type="scientific">Streptococcus penaeicida</name>
    <dbReference type="NCBI Taxonomy" id="1765960"/>
    <lineage>
        <taxon>Bacteria</taxon>
        <taxon>Bacillati</taxon>
        <taxon>Bacillota</taxon>
        <taxon>Bacilli</taxon>
        <taxon>Lactobacillales</taxon>
        <taxon>Streptococcaceae</taxon>
        <taxon>Streptococcus</taxon>
    </lineage>
</organism>
<evidence type="ECO:0000256" key="8">
    <source>
        <dbReference type="ARBA" id="ARBA00042646"/>
    </source>
</evidence>
<dbReference type="SUPFAM" id="SSF53720">
    <property type="entry name" value="ALDH-like"/>
    <property type="match status" value="1"/>
</dbReference>
<comment type="subunit">
    <text evidence="2">Homotetramer.</text>
</comment>
<gene>
    <name evidence="12" type="ORF">AT575_05015</name>
</gene>
<evidence type="ECO:0000256" key="7">
    <source>
        <dbReference type="ARBA" id="ARBA00042470"/>
    </source>
</evidence>
<evidence type="ECO:0000259" key="11">
    <source>
        <dbReference type="Pfam" id="PF00171"/>
    </source>
</evidence>
<dbReference type="AlphaFoldDB" id="A0A2N8LC82"/>
<evidence type="ECO:0000313" key="13">
    <source>
        <dbReference type="Proteomes" id="UP000235963"/>
    </source>
</evidence>
<evidence type="ECO:0000256" key="6">
    <source>
        <dbReference type="ARBA" id="ARBA00040853"/>
    </source>
</evidence>
<dbReference type="FunFam" id="3.40.309.10:FF:000022">
    <property type="entry name" value="NADP-dependent glyceraldehyde-3-phosphate dehydrogenase"/>
    <property type="match status" value="1"/>
</dbReference>
<evidence type="ECO:0000256" key="2">
    <source>
        <dbReference type="ARBA" id="ARBA00011881"/>
    </source>
</evidence>
<evidence type="ECO:0000256" key="1">
    <source>
        <dbReference type="ARBA" id="ARBA00009986"/>
    </source>
</evidence>
<comment type="catalytic activity">
    <reaction evidence="10">
        <text>D-glyceraldehyde 3-phosphate + NADP(+) + H2O = (2R)-3-phosphoglycerate + NADPH + 2 H(+)</text>
        <dbReference type="Rhea" id="RHEA:14669"/>
        <dbReference type="ChEBI" id="CHEBI:15377"/>
        <dbReference type="ChEBI" id="CHEBI:15378"/>
        <dbReference type="ChEBI" id="CHEBI:57783"/>
        <dbReference type="ChEBI" id="CHEBI:58272"/>
        <dbReference type="ChEBI" id="CHEBI:58349"/>
        <dbReference type="ChEBI" id="CHEBI:59776"/>
        <dbReference type="EC" id="1.2.1.9"/>
    </reaction>
</comment>
<dbReference type="InterPro" id="IPR016162">
    <property type="entry name" value="Ald_DH_N"/>
</dbReference>
<dbReference type="OrthoDB" id="9762913at2"/>
<dbReference type="InterPro" id="IPR051020">
    <property type="entry name" value="ALDH-related_metabolic_enz"/>
</dbReference>
<dbReference type="EC" id="1.2.1.9" evidence="5"/>
<dbReference type="PROSITE" id="PS00070">
    <property type="entry name" value="ALDEHYDE_DEHYDR_CYS"/>
    <property type="match status" value="1"/>
</dbReference>
<protein>
    <recommendedName>
        <fullName evidence="6">NADP-dependent glyceraldehyde-3-phosphate dehydrogenase</fullName>
        <ecNumber evidence="5">1.2.1.9</ecNumber>
    </recommendedName>
    <alternativeName>
        <fullName evidence="7">Glyceraldehyde-3-phosphate dehydrogenase [NADP(+)]</fullName>
    </alternativeName>
    <alternativeName>
        <fullName evidence="8">Non-phosphorylating glyceraldehyde 3-phosphate dehydrogenase</fullName>
    </alternativeName>
    <alternativeName>
        <fullName evidence="9">Triosephosphate dehydrogenase</fullName>
    </alternativeName>
</protein>
<keyword evidence="4" id="KW-0560">Oxidoreductase</keyword>
<evidence type="ECO:0000256" key="10">
    <source>
        <dbReference type="ARBA" id="ARBA00049186"/>
    </source>
</evidence>
<dbReference type="InterPro" id="IPR016161">
    <property type="entry name" value="Ald_DH/histidinol_DH"/>
</dbReference>
<accession>A0A2N8LC82</accession>
<keyword evidence="13" id="KW-1185">Reference proteome</keyword>